<evidence type="ECO:0000313" key="3">
    <source>
        <dbReference type="Proteomes" id="UP000789396"/>
    </source>
</evidence>
<name>A0A9N9B4N1_9GLOM</name>
<protein>
    <submittedName>
        <fullName evidence="2">19774_t:CDS:1</fullName>
    </submittedName>
</protein>
<dbReference type="AlphaFoldDB" id="A0A9N9B4N1"/>
<dbReference type="OrthoDB" id="2425319at2759"/>
<sequence length="316" mass="36543">MIEILLNHRYKVAERQWRRRTLKKLAEPNNQQSISLEYNNQKSDPITLIRIVNFLTSIILTIAFKDIHQKILTFIPKGCFIDPPNIVILEAGGMPNDDEGIFESCEMYTFEILDLFENSNQPTHNLLQFSPELNLTGYDFLFTAYNKGKIRMESLLKQEVYGTELHDTSGRRGREVNIYTYLQIQKLFVKKSKVKQKSSNLNPTPIFEPIIATSSTNNNISSNNLASSQITNATNRKRRSELQQTETHITKKPRRTVTDSKKSILEALTMKILNSTPTNIEINITLEQLNETWDRESVLQYVRNARKRIKGKNAIH</sequence>
<keyword evidence="3" id="KW-1185">Reference proteome</keyword>
<evidence type="ECO:0000313" key="2">
    <source>
        <dbReference type="EMBL" id="CAG8555367.1"/>
    </source>
</evidence>
<accession>A0A9N9B4N1</accession>
<reference evidence="2" key="1">
    <citation type="submission" date="2021-06" db="EMBL/GenBank/DDBJ databases">
        <authorList>
            <person name="Kallberg Y."/>
            <person name="Tangrot J."/>
            <person name="Rosling A."/>
        </authorList>
    </citation>
    <scope>NUCLEOTIDE SEQUENCE</scope>
    <source>
        <strain evidence="2">IN212</strain>
    </source>
</reference>
<gene>
    <name evidence="2" type="ORF">RFULGI_LOCUS4826</name>
</gene>
<feature type="region of interest" description="Disordered" evidence="1">
    <location>
        <begin position="221"/>
        <end position="250"/>
    </location>
</feature>
<proteinExistence type="predicted"/>
<evidence type="ECO:0000256" key="1">
    <source>
        <dbReference type="SAM" id="MobiDB-lite"/>
    </source>
</evidence>
<comment type="caution">
    <text evidence="2">The sequence shown here is derived from an EMBL/GenBank/DDBJ whole genome shotgun (WGS) entry which is preliminary data.</text>
</comment>
<organism evidence="2 3">
    <name type="scientific">Racocetra fulgida</name>
    <dbReference type="NCBI Taxonomy" id="60492"/>
    <lineage>
        <taxon>Eukaryota</taxon>
        <taxon>Fungi</taxon>
        <taxon>Fungi incertae sedis</taxon>
        <taxon>Mucoromycota</taxon>
        <taxon>Glomeromycotina</taxon>
        <taxon>Glomeromycetes</taxon>
        <taxon>Diversisporales</taxon>
        <taxon>Gigasporaceae</taxon>
        <taxon>Racocetra</taxon>
    </lineage>
</organism>
<dbReference type="EMBL" id="CAJVPZ010005038">
    <property type="protein sequence ID" value="CAG8555367.1"/>
    <property type="molecule type" value="Genomic_DNA"/>
</dbReference>
<dbReference type="Proteomes" id="UP000789396">
    <property type="component" value="Unassembled WGS sequence"/>
</dbReference>